<dbReference type="InterPro" id="IPR005501">
    <property type="entry name" value="LamB/YcsF/PxpA-like"/>
</dbReference>
<gene>
    <name evidence="1" type="primary">pxpA</name>
    <name evidence="2" type="ORF">CLV37_103269</name>
</gene>
<keyword evidence="3" id="KW-1185">Reference proteome</keyword>
<comment type="function">
    <text evidence="1">Catalyzes the cleavage of 5-oxoproline to form L-glutamate coupled to the hydrolysis of ATP to ADP and inorganic phosphate.</text>
</comment>
<comment type="subunit">
    <text evidence="1">Forms a complex composed of PxpA, PxpB and PxpC.</text>
</comment>
<dbReference type="InterPro" id="IPR011330">
    <property type="entry name" value="Glyco_hydro/deAcase_b/a-brl"/>
</dbReference>
<dbReference type="EMBL" id="PVZF01000003">
    <property type="protein sequence ID" value="PRY16837.1"/>
    <property type="molecule type" value="Genomic_DNA"/>
</dbReference>
<dbReference type="CDD" id="cd10787">
    <property type="entry name" value="LamB_YcsF_like"/>
    <property type="match status" value="1"/>
</dbReference>
<dbReference type="GO" id="GO:0017168">
    <property type="term" value="F:5-oxoprolinase (ATP-hydrolyzing) activity"/>
    <property type="evidence" value="ECO:0007669"/>
    <property type="project" value="UniProtKB-UniRule"/>
</dbReference>
<dbReference type="OrthoDB" id="9773478at2"/>
<sequence>MATILDLNADVGEGFGRWELGDDDAVLATVTSANVACGFHAGDPATMTRTVRTAHERGVAVGAHVSYRDLAGFGRRYVDATEDELTGDVVYQIGALQAIARSVGAHVDYVKPHGALYNTIASDERHARAVITALQLVDPALPLVGLAGSPLLETARAAGLTVVAEVFADRAYTPGGTLLSRREPGAVLHDPQEVAERVVRWARTGTITAVDGSEVRVRGESVCVHGDSPGAVEMARAVRSGLEGAGIALRPFRAADPR</sequence>
<comment type="caution">
    <text evidence="2">The sequence shown here is derived from an EMBL/GenBank/DDBJ whole genome shotgun (WGS) entry which is preliminary data.</text>
</comment>
<dbReference type="Gene3D" id="3.20.20.370">
    <property type="entry name" value="Glycoside hydrolase/deacetylase"/>
    <property type="match status" value="1"/>
</dbReference>
<dbReference type="GO" id="GO:0005524">
    <property type="term" value="F:ATP binding"/>
    <property type="evidence" value="ECO:0007669"/>
    <property type="project" value="UniProtKB-UniRule"/>
</dbReference>
<keyword evidence="1" id="KW-0067">ATP-binding</keyword>
<protein>
    <recommendedName>
        <fullName evidence="1">5-oxoprolinase subunit A</fullName>
        <shortName evidence="1">5-OPase subunit A</shortName>
        <ecNumber evidence="1">3.5.2.9</ecNumber>
    </recommendedName>
    <alternativeName>
        <fullName evidence="1">5-oxoprolinase (ATP-hydrolyzing) subunit A</fullName>
    </alternativeName>
</protein>
<evidence type="ECO:0000313" key="2">
    <source>
        <dbReference type="EMBL" id="PRY16837.1"/>
    </source>
</evidence>
<dbReference type="GO" id="GO:0005975">
    <property type="term" value="P:carbohydrate metabolic process"/>
    <property type="evidence" value="ECO:0007669"/>
    <property type="project" value="InterPro"/>
</dbReference>
<dbReference type="AlphaFoldDB" id="A0A2T0R6P3"/>
<comment type="catalytic activity">
    <reaction evidence="1">
        <text>5-oxo-L-proline + ATP + 2 H2O = L-glutamate + ADP + phosphate + H(+)</text>
        <dbReference type="Rhea" id="RHEA:10348"/>
        <dbReference type="ChEBI" id="CHEBI:15377"/>
        <dbReference type="ChEBI" id="CHEBI:15378"/>
        <dbReference type="ChEBI" id="CHEBI:29985"/>
        <dbReference type="ChEBI" id="CHEBI:30616"/>
        <dbReference type="ChEBI" id="CHEBI:43474"/>
        <dbReference type="ChEBI" id="CHEBI:58402"/>
        <dbReference type="ChEBI" id="CHEBI:456216"/>
        <dbReference type="EC" id="3.5.2.9"/>
    </reaction>
</comment>
<name>A0A2T0R6P3_9ACTN</name>
<dbReference type="Proteomes" id="UP000238083">
    <property type="component" value="Unassembled WGS sequence"/>
</dbReference>
<dbReference type="EC" id="3.5.2.9" evidence="1"/>
<comment type="similarity">
    <text evidence="1">Belongs to the LamB/PxpA family.</text>
</comment>
<evidence type="ECO:0000313" key="3">
    <source>
        <dbReference type="Proteomes" id="UP000238083"/>
    </source>
</evidence>
<keyword evidence="1" id="KW-0378">Hydrolase</keyword>
<accession>A0A2T0R6P3</accession>
<dbReference type="HAMAP" id="MF_00691">
    <property type="entry name" value="PxpA"/>
    <property type="match status" value="1"/>
</dbReference>
<keyword evidence="1" id="KW-0547">Nucleotide-binding</keyword>
<dbReference type="Pfam" id="PF03746">
    <property type="entry name" value="LamB_YcsF"/>
    <property type="match status" value="1"/>
</dbReference>
<dbReference type="NCBIfam" id="NF003814">
    <property type="entry name" value="PRK05406.1-3"/>
    <property type="match status" value="1"/>
</dbReference>
<reference evidence="2 3" key="1">
    <citation type="submission" date="2018-03" db="EMBL/GenBank/DDBJ databases">
        <title>Genomic Encyclopedia of Archaeal and Bacterial Type Strains, Phase II (KMG-II): from individual species to whole genera.</title>
        <authorList>
            <person name="Goeker M."/>
        </authorList>
    </citation>
    <scope>NUCLEOTIDE SEQUENCE [LARGE SCALE GENOMIC DNA]</scope>
    <source>
        <strain evidence="2 3">DSM 19711</strain>
    </source>
</reference>
<dbReference type="PANTHER" id="PTHR30292:SF0">
    <property type="entry name" value="5-OXOPROLINASE SUBUNIT A"/>
    <property type="match status" value="1"/>
</dbReference>
<dbReference type="NCBIfam" id="NF003816">
    <property type="entry name" value="PRK05406.1-5"/>
    <property type="match status" value="1"/>
</dbReference>
<evidence type="ECO:0000256" key="1">
    <source>
        <dbReference type="HAMAP-Rule" id="MF_00691"/>
    </source>
</evidence>
<dbReference type="RefSeq" id="WP_106209089.1">
    <property type="nucleotide sequence ID" value="NZ_PVZF01000003.1"/>
</dbReference>
<dbReference type="SUPFAM" id="SSF88713">
    <property type="entry name" value="Glycoside hydrolase/deacetylase"/>
    <property type="match status" value="1"/>
</dbReference>
<proteinExistence type="inferred from homology"/>
<dbReference type="PANTHER" id="PTHR30292">
    <property type="entry name" value="UNCHARACTERIZED PROTEIN YBGL-RELATED"/>
    <property type="match status" value="1"/>
</dbReference>
<organism evidence="2 3">
    <name type="scientific">Kineococcus rhizosphaerae</name>
    <dbReference type="NCBI Taxonomy" id="559628"/>
    <lineage>
        <taxon>Bacteria</taxon>
        <taxon>Bacillati</taxon>
        <taxon>Actinomycetota</taxon>
        <taxon>Actinomycetes</taxon>
        <taxon>Kineosporiales</taxon>
        <taxon>Kineosporiaceae</taxon>
        <taxon>Kineococcus</taxon>
    </lineage>
</organism>